<feature type="domain" description="HD" evidence="1">
    <location>
        <begin position="63"/>
        <end position="124"/>
    </location>
</feature>
<proteinExistence type="predicted"/>
<keyword evidence="3" id="KW-1185">Reference proteome</keyword>
<dbReference type="PANTHER" id="PTHR40202:SF1">
    <property type="entry name" value="HD DOMAIN-CONTAINING PROTEIN"/>
    <property type="match status" value="1"/>
</dbReference>
<reference evidence="3" key="1">
    <citation type="journal article" date="2019" name="Int. J. Syst. Evol. Microbiol.">
        <title>The Global Catalogue of Microorganisms (GCM) 10K type strain sequencing project: providing services to taxonomists for standard genome sequencing and annotation.</title>
        <authorList>
            <consortium name="The Broad Institute Genomics Platform"/>
            <consortium name="The Broad Institute Genome Sequencing Center for Infectious Disease"/>
            <person name="Wu L."/>
            <person name="Ma J."/>
        </authorList>
    </citation>
    <scope>NUCLEOTIDE SEQUENCE [LARGE SCALE GENOMIC DNA]</scope>
    <source>
        <strain evidence="3">CGMCC 1.10188</strain>
    </source>
</reference>
<evidence type="ECO:0000259" key="1">
    <source>
        <dbReference type="Pfam" id="PF01966"/>
    </source>
</evidence>
<comment type="caution">
    <text evidence="2">The sequence shown here is derived from an EMBL/GenBank/DDBJ whole genome shotgun (WGS) entry which is preliminary data.</text>
</comment>
<dbReference type="SUPFAM" id="SSF109604">
    <property type="entry name" value="HD-domain/PDEase-like"/>
    <property type="match status" value="1"/>
</dbReference>
<evidence type="ECO:0000313" key="2">
    <source>
        <dbReference type="EMBL" id="GGB37855.1"/>
    </source>
</evidence>
<name>A0ABQ1IID3_9PROT</name>
<organism evidence="2 3">
    <name type="scientific">Tistrella bauzanensis</name>
    <dbReference type="NCBI Taxonomy" id="657419"/>
    <lineage>
        <taxon>Bacteria</taxon>
        <taxon>Pseudomonadati</taxon>
        <taxon>Pseudomonadota</taxon>
        <taxon>Alphaproteobacteria</taxon>
        <taxon>Geminicoccales</taxon>
        <taxon>Geminicoccaceae</taxon>
        <taxon>Tistrella</taxon>
    </lineage>
</organism>
<dbReference type="EMBL" id="BMDZ01000018">
    <property type="protein sequence ID" value="GGB37855.1"/>
    <property type="molecule type" value="Genomic_DNA"/>
</dbReference>
<dbReference type="InterPro" id="IPR006674">
    <property type="entry name" value="HD_domain"/>
</dbReference>
<dbReference type="Pfam" id="PF01966">
    <property type="entry name" value="HD"/>
    <property type="match status" value="1"/>
</dbReference>
<gene>
    <name evidence="2" type="ORF">GCM10011505_19200</name>
</gene>
<evidence type="ECO:0000313" key="3">
    <source>
        <dbReference type="Proteomes" id="UP000603352"/>
    </source>
</evidence>
<dbReference type="Proteomes" id="UP000603352">
    <property type="component" value="Unassembled WGS sequence"/>
</dbReference>
<accession>A0ABQ1IID3</accession>
<dbReference type="InterPro" id="IPR052567">
    <property type="entry name" value="OP_Dioxygenase"/>
</dbReference>
<dbReference type="PANTHER" id="PTHR40202">
    <property type="match status" value="1"/>
</dbReference>
<dbReference type="Gene3D" id="1.10.3210.10">
    <property type="entry name" value="Hypothetical protein af1432"/>
    <property type="match status" value="1"/>
</dbReference>
<sequence>MNAIRGHDDPAARAGFSRMQEGTAEDWARIATSFRAYARALPDRVMAHLKLLDGDFGGFPIDRLHHSLLTATLAHQAGEDEEYVVCALLHDIGDTLGSYNHPDVAAAIVKPFVSPDNHWMVEKHGLFQGYYFFHHIGLDRDIREQFRGHPNFDRTARFCEVYDAPAFDAAADCMPLEAFEPMLRRVFAAPKQSVYKAAMEKVA</sequence>
<protein>
    <submittedName>
        <fullName evidence="2">Phosphohydrolase</fullName>
    </submittedName>
</protein>
<dbReference type="RefSeq" id="WP_188577196.1">
    <property type="nucleotide sequence ID" value="NZ_BMDZ01000018.1"/>
</dbReference>